<dbReference type="InterPro" id="IPR036390">
    <property type="entry name" value="WH_DNA-bd_sf"/>
</dbReference>
<name>A0A7W6H959_9HYPH</name>
<comment type="caution">
    <text evidence="2">The sequence shown here is derived from an EMBL/GenBank/DDBJ whole genome shotgun (WGS) entry which is preliminary data.</text>
</comment>
<dbReference type="InterPro" id="IPR043129">
    <property type="entry name" value="ATPase_NBD"/>
</dbReference>
<dbReference type="PANTHER" id="PTHR18964">
    <property type="entry name" value="ROK (REPRESSOR, ORF, KINASE) FAMILY"/>
    <property type="match status" value="1"/>
</dbReference>
<proteinExistence type="inferred from homology"/>
<gene>
    <name evidence="2" type="ORF">GGR04_004683</name>
</gene>
<reference evidence="2 3" key="1">
    <citation type="submission" date="2020-08" db="EMBL/GenBank/DDBJ databases">
        <title>Genomic Encyclopedia of Type Strains, Phase IV (KMG-IV): sequencing the most valuable type-strain genomes for metagenomic binning, comparative biology and taxonomic classification.</title>
        <authorList>
            <person name="Goeker M."/>
        </authorList>
    </citation>
    <scope>NUCLEOTIDE SEQUENCE [LARGE SCALE GENOMIC DNA]</scope>
    <source>
        <strain evidence="2 3">DSM 102238</strain>
    </source>
</reference>
<dbReference type="RefSeq" id="WP_183202847.1">
    <property type="nucleotide sequence ID" value="NZ_JACIEK010000032.1"/>
</dbReference>
<sequence length="390" mass="40806">MSRALNRRLVLDRLRRNGPSSRSELAVQTGLSAGAVTLVTAELIGEGLVVEGKMLPGSGGRRPVEVEIAYAARVAIGLKLMADRVLGVLTDLSTEPLTTVELPLSEPTPDRVVEICAAAVGRLLEHPGARARPLIGIGLGLPGVIDAQTGTCRFLHRFGWKDVPFAEMLAARVAAPVWVDNDVSAFALAQYLFGAGRMRQNLVAVAVGRGVCAGIVIDGKLYRGHSGGAGEIGHILSEPNGRLCDCGRLGCLEAYISDPALARIWGETGGGRPGAGESLAAAAAAGDPIAVSVLADAGRRLGRHVAQIANFFAPDIIVMGGEAVRYGPAFFGPALEELEPLCFAGMPPVVVDWQDQAWTRGASALAIQHFFNFEAISGYPARAPLLAEAN</sequence>
<dbReference type="Gene3D" id="3.30.420.40">
    <property type="match status" value="2"/>
</dbReference>
<evidence type="ECO:0000256" key="1">
    <source>
        <dbReference type="ARBA" id="ARBA00006479"/>
    </source>
</evidence>
<dbReference type="InterPro" id="IPR036388">
    <property type="entry name" value="WH-like_DNA-bd_sf"/>
</dbReference>
<accession>A0A7W6H959</accession>
<dbReference type="CDD" id="cd24073">
    <property type="entry name" value="ASKHA_ATPase_ROK_CYANR"/>
    <property type="match status" value="1"/>
</dbReference>
<organism evidence="2 3">
    <name type="scientific">Aureimonas pseudogalii</name>
    <dbReference type="NCBI Taxonomy" id="1744844"/>
    <lineage>
        <taxon>Bacteria</taxon>
        <taxon>Pseudomonadati</taxon>
        <taxon>Pseudomonadota</taxon>
        <taxon>Alphaproteobacteria</taxon>
        <taxon>Hyphomicrobiales</taxon>
        <taxon>Aurantimonadaceae</taxon>
        <taxon>Aureimonas</taxon>
    </lineage>
</organism>
<comment type="similarity">
    <text evidence="1">Belongs to the ROK (NagC/XylR) family.</text>
</comment>
<dbReference type="EMBL" id="JACIEK010000032">
    <property type="protein sequence ID" value="MBB4000802.1"/>
    <property type="molecule type" value="Genomic_DNA"/>
</dbReference>
<dbReference type="Pfam" id="PF00480">
    <property type="entry name" value="ROK"/>
    <property type="match status" value="1"/>
</dbReference>
<dbReference type="AlphaFoldDB" id="A0A7W6H959"/>
<dbReference type="Gene3D" id="1.10.10.10">
    <property type="entry name" value="Winged helix-like DNA-binding domain superfamily/Winged helix DNA-binding domain"/>
    <property type="match status" value="1"/>
</dbReference>
<dbReference type="PANTHER" id="PTHR18964:SF149">
    <property type="entry name" value="BIFUNCTIONAL UDP-N-ACETYLGLUCOSAMINE 2-EPIMERASE_N-ACETYLMANNOSAMINE KINASE"/>
    <property type="match status" value="1"/>
</dbReference>
<dbReference type="Proteomes" id="UP000542776">
    <property type="component" value="Unassembled WGS sequence"/>
</dbReference>
<keyword evidence="3" id="KW-1185">Reference proteome</keyword>
<evidence type="ECO:0000313" key="3">
    <source>
        <dbReference type="Proteomes" id="UP000542776"/>
    </source>
</evidence>
<protein>
    <submittedName>
        <fullName evidence="2">Putative NBD/HSP70 family sugar kinase</fullName>
    </submittedName>
</protein>
<keyword evidence="2" id="KW-0418">Kinase</keyword>
<evidence type="ECO:0000313" key="2">
    <source>
        <dbReference type="EMBL" id="MBB4000802.1"/>
    </source>
</evidence>
<dbReference type="GO" id="GO:0016301">
    <property type="term" value="F:kinase activity"/>
    <property type="evidence" value="ECO:0007669"/>
    <property type="project" value="UniProtKB-KW"/>
</dbReference>
<dbReference type="SUPFAM" id="SSF46785">
    <property type="entry name" value="Winged helix' DNA-binding domain"/>
    <property type="match status" value="1"/>
</dbReference>
<dbReference type="InterPro" id="IPR000600">
    <property type="entry name" value="ROK"/>
</dbReference>
<dbReference type="SUPFAM" id="SSF53067">
    <property type="entry name" value="Actin-like ATPase domain"/>
    <property type="match status" value="1"/>
</dbReference>
<keyword evidence="2" id="KW-0808">Transferase</keyword>